<evidence type="ECO:0000313" key="2">
    <source>
        <dbReference type="EMBL" id="KAG9228542.1"/>
    </source>
</evidence>
<dbReference type="EMBL" id="MU251916">
    <property type="protein sequence ID" value="KAG9228542.1"/>
    <property type="molecule type" value="Genomic_DNA"/>
</dbReference>
<name>A0A9P7Y8F4_9HELO</name>
<reference evidence="2" key="1">
    <citation type="journal article" date="2021" name="IMA Fungus">
        <title>Genomic characterization of three marine fungi, including Emericellopsis atlantica sp. nov. with signatures of a generalist lifestyle and marine biomass degradation.</title>
        <authorList>
            <person name="Hagestad O.C."/>
            <person name="Hou L."/>
            <person name="Andersen J.H."/>
            <person name="Hansen E.H."/>
            <person name="Altermark B."/>
            <person name="Li C."/>
            <person name="Kuhnert E."/>
            <person name="Cox R.J."/>
            <person name="Crous P.W."/>
            <person name="Spatafora J.W."/>
            <person name="Lail K."/>
            <person name="Amirebrahimi M."/>
            <person name="Lipzen A."/>
            <person name="Pangilinan J."/>
            <person name="Andreopoulos W."/>
            <person name="Hayes R.D."/>
            <person name="Ng V."/>
            <person name="Grigoriev I.V."/>
            <person name="Jackson S.A."/>
            <person name="Sutton T.D.S."/>
            <person name="Dobson A.D.W."/>
            <person name="Rama T."/>
        </authorList>
    </citation>
    <scope>NUCLEOTIDE SEQUENCE</scope>
    <source>
        <strain evidence="2">TRa018bII</strain>
    </source>
</reference>
<accession>A0A9P7Y8F4</accession>
<keyword evidence="3" id="KW-1185">Reference proteome</keyword>
<keyword evidence="1" id="KW-0472">Membrane</keyword>
<keyword evidence="1" id="KW-0812">Transmembrane</keyword>
<evidence type="ECO:0000313" key="3">
    <source>
        <dbReference type="Proteomes" id="UP000824998"/>
    </source>
</evidence>
<sequence length="234" mass="25985">MCPSTSIAGVGVLDLEGGWLSYCMPLYPSSMALLYVLTILNALGIVVSFFTASRGLADFRECDGSCTDPSTGEAVGYDHSQTRGCSLGHADKTFSYTRLVLTNERSRREQRIRGSSSPAPHIILLVKTVRCRTHDVLVGDDNNICGRIISTCWLCLLDGHCSIVKSVSTSTRLHLRLLYVYVYVYVYDYIYVNTACYSAEEYFALTSATLGISGGHHYKQVRIGPWKGYQAYIW</sequence>
<keyword evidence="1" id="KW-1133">Transmembrane helix</keyword>
<evidence type="ECO:0000256" key="1">
    <source>
        <dbReference type="SAM" id="Phobius"/>
    </source>
</evidence>
<feature type="transmembrane region" description="Helical" evidence="1">
    <location>
        <begin position="32"/>
        <end position="52"/>
    </location>
</feature>
<proteinExistence type="predicted"/>
<dbReference type="AlphaFoldDB" id="A0A9P7Y8F4"/>
<dbReference type="Proteomes" id="UP000824998">
    <property type="component" value="Unassembled WGS sequence"/>
</dbReference>
<comment type="caution">
    <text evidence="2">The sequence shown here is derived from an EMBL/GenBank/DDBJ whole genome shotgun (WGS) entry which is preliminary data.</text>
</comment>
<protein>
    <submittedName>
        <fullName evidence="2">Uncharacterized protein</fullName>
    </submittedName>
</protein>
<organism evidence="2 3">
    <name type="scientific">Amylocarpus encephaloides</name>
    <dbReference type="NCBI Taxonomy" id="45428"/>
    <lineage>
        <taxon>Eukaryota</taxon>
        <taxon>Fungi</taxon>
        <taxon>Dikarya</taxon>
        <taxon>Ascomycota</taxon>
        <taxon>Pezizomycotina</taxon>
        <taxon>Leotiomycetes</taxon>
        <taxon>Helotiales</taxon>
        <taxon>Helotiales incertae sedis</taxon>
        <taxon>Amylocarpus</taxon>
    </lineage>
</organism>
<gene>
    <name evidence="2" type="ORF">BJ875DRAFT_236220</name>
</gene>